<protein>
    <submittedName>
        <fullName evidence="3">Anti-sigma regulatory factor (Ser/Thr protein kinase)</fullName>
    </submittedName>
</protein>
<dbReference type="RefSeq" id="WP_175486475.1">
    <property type="nucleotide sequence ID" value="NZ_FOIE01000004.1"/>
</dbReference>
<dbReference type="AlphaFoldDB" id="A0A1I0DXE8"/>
<dbReference type="PANTHER" id="PTHR35526">
    <property type="entry name" value="ANTI-SIGMA-F FACTOR RSBW-RELATED"/>
    <property type="match status" value="1"/>
</dbReference>
<evidence type="ECO:0000259" key="2">
    <source>
        <dbReference type="Pfam" id="PF13581"/>
    </source>
</evidence>
<dbReference type="GO" id="GO:0004674">
    <property type="term" value="F:protein serine/threonine kinase activity"/>
    <property type="evidence" value="ECO:0007669"/>
    <property type="project" value="UniProtKB-KW"/>
</dbReference>
<dbReference type="Gene3D" id="3.30.565.10">
    <property type="entry name" value="Histidine kinase-like ATPase, C-terminal domain"/>
    <property type="match status" value="1"/>
</dbReference>
<dbReference type="InterPro" id="IPR050267">
    <property type="entry name" value="Anti-sigma-factor_SerPK"/>
</dbReference>
<dbReference type="SUPFAM" id="SSF55874">
    <property type="entry name" value="ATPase domain of HSP90 chaperone/DNA topoisomerase II/histidine kinase"/>
    <property type="match status" value="1"/>
</dbReference>
<dbReference type="InterPro" id="IPR036890">
    <property type="entry name" value="HATPase_C_sf"/>
</dbReference>
<keyword evidence="3" id="KW-0808">Transferase</keyword>
<keyword evidence="1" id="KW-0723">Serine/threonine-protein kinase</keyword>
<feature type="domain" description="Histidine kinase/HSP90-like ATPase" evidence="2">
    <location>
        <begin position="211"/>
        <end position="320"/>
    </location>
</feature>
<accession>A0A1I0DXE8</accession>
<dbReference type="Proteomes" id="UP000198507">
    <property type="component" value="Unassembled WGS sequence"/>
</dbReference>
<name>A0A1I0DXE8_9ACTN</name>
<dbReference type="InterPro" id="IPR011033">
    <property type="entry name" value="PRC_barrel-like_sf"/>
</dbReference>
<dbReference type="InterPro" id="IPR003594">
    <property type="entry name" value="HATPase_dom"/>
</dbReference>
<organism evidence="3 4">
    <name type="scientific">Geodermatophilus poikilotrophus</name>
    <dbReference type="NCBI Taxonomy" id="1333667"/>
    <lineage>
        <taxon>Bacteria</taxon>
        <taxon>Bacillati</taxon>
        <taxon>Actinomycetota</taxon>
        <taxon>Actinomycetes</taxon>
        <taxon>Geodermatophilales</taxon>
        <taxon>Geodermatophilaceae</taxon>
        <taxon>Geodermatophilus</taxon>
    </lineage>
</organism>
<dbReference type="Pfam" id="PF13581">
    <property type="entry name" value="HATPase_c_2"/>
    <property type="match status" value="1"/>
</dbReference>
<dbReference type="SUPFAM" id="SSF50346">
    <property type="entry name" value="PRC-barrel domain"/>
    <property type="match status" value="1"/>
</dbReference>
<keyword evidence="4" id="KW-1185">Reference proteome</keyword>
<keyword evidence="3" id="KW-0418">Kinase</keyword>
<dbReference type="EMBL" id="FOIE01000004">
    <property type="protein sequence ID" value="SET37370.1"/>
    <property type="molecule type" value="Genomic_DNA"/>
</dbReference>
<sequence>MITRQQIRALLRHGGQVVDPAGHPVGRIVHVLLGAQTSQPTWVTVECQLCDGIQVSVPLARAHQLGDCLQVPYAAADVCGAPRTDGSADRLDRQPGEELLRYYAHLDDGAPVVPPRHTDRATAAAWSPAPAGPGTPVVATNGHRRTGAASPGSFLGRSGVDVLPVRPGLDVHPEEYSLPAYPVTPSGPWPPVSMSSPEPPWWHRRQWRWPSVPTSIRGMRLELQPLLDMTGLPEDELDDLLLAASEAAANAVEHARLPTPPFFDVLTEVGEHRARIVIQDRGRWRAPTAPGDRGRGLQVMGVLADATLTVGSRGTTVVLRNRRRGTD</sequence>
<reference evidence="4" key="1">
    <citation type="submission" date="2016-10" db="EMBL/GenBank/DDBJ databases">
        <authorList>
            <person name="Varghese N."/>
            <person name="Submissions S."/>
        </authorList>
    </citation>
    <scope>NUCLEOTIDE SEQUENCE [LARGE SCALE GENOMIC DNA]</scope>
    <source>
        <strain evidence="4">DSM 44209</strain>
    </source>
</reference>
<dbReference type="PANTHER" id="PTHR35526:SF3">
    <property type="entry name" value="ANTI-SIGMA-F FACTOR RSBW"/>
    <property type="match status" value="1"/>
</dbReference>
<evidence type="ECO:0000256" key="1">
    <source>
        <dbReference type="ARBA" id="ARBA00022527"/>
    </source>
</evidence>
<evidence type="ECO:0000313" key="3">
    <source>
        <dbReference type="EMBL" id="SET37370.1"/>
    </source>
</evidence>
<proteinExistence type="predicted"/>
<gene>
    <name evidence="3" type="ORF">SAMN04488546_2219</name>
</gene>
<evidence type="ECO:0000313" key="4">
    <source>
        <dbReference type="Proteomes" id="UP000198507"/>
    </source>
</evidence>